<dbReference type="GO" id="GO:0047661">
    <property type="term" value="F:amino-acid racemase activity"/>
    <property type="evidence" value="ECO:0007669"/>
    <property type="project" value="InterPro"/>
</dbReference>
<dbReference type="InterPro" id="IPR001920">
    <property type="entry name" value="Asp/Glu_race"/>
</dbReference>
<dbReference type="InterPro" id="IPR015942">
    <property type="entry name" value="Asp/Glu/hydantoin_racemase"/>
</dbReference>
<dbReference type="RefSeq" id="WP_013689231.1">
    <property type="nucleotide sequence ID" value="NC_015376.1"/>
</dbReference>
<dbReference type="eggNOG" id="COG1794">
    <property type="taxonomic scope" value="Bacteria"/>
</dbReference>
<evidence type="ECO:0000256" key="1">
    <source>
        <dbReference type="ARBA" id="ARBA00007847"/>
    </source>
</evidence>
<accession>F2LJN2</accession>
<sequence length="504" mass="53198">MSGASLPAGAPARRLGIVGGLGPLAGADLYAKLMRAAGTTPIDAILAQHPLCGAAPDREASAERKLHVFDLIREFEQRGVTTVVLPCFLSHTFLDELRANTSLAIVDLVEAVREHVRRAWPGARRIGVLASAATRERRLFERYFAAPEFSLCHPGEVDGIDAVTEAVYGVDGIREGALDGRPVELLRRACASLIEQGAEVIVPGLTEIALVLDALGLLPVPLVDPNQVYARRVLAADREGAHGGQAEPFRIGVVGGVGPAATVDFLRKLVHHTPAARDQDHLKLIVEQNPQIPDRTAHLVGEGPDPTVSLYAACKRLEQGGAKLVAIPCNTAHAFVERIQPRLSIPIVNMLTVTARHLRERFPEAREIGVLATSGTLASGVYREALAAEGFVQLVPPPALQARVMAAIYGEAGVKAGFVQGRCREDIEAALDALVAAGARVVLLGCTELPLLLPAGEIAGPGGARVSLVDPTEVLARACVAAAISAANEAVNEAVNEAEPRRSF</sequence>
<dbReference type="STRING" id="999541.bgla_2g04230"/>
<dbReference type="AlphaFoldDB" id="F2LJN2"/>
<keyword evidence="2" id="KW-0413">Isomerase</keyword>
<gene>
    <name evidence="3" type="ordered locus">bgla_2g04230</name>
</gene>
<evidence type="ECO:0000313" key="3">
    <source>
        <dbReference type="EMBL" id="AEA62899.1"/>
    </source>
</evidence>
<dbReference type="EMBL" id="CP002600">
    <property type="protein sequence ID" value="AEA62899.1"/>
    <property type="molecule type" value="Genomic_DNA"/>
</dbReference>
<dbReference type="Gene3D" id="3.40.50.1860">
    <property type="match status" value="4"/>
</dbReference>
<evidence type="ECO:0000256" key="2">
    <source>
        <dbReference type="ARBA" id="ARBA00023235"/>
    </source>
</evidence>
<dbReference type="InterPro" id="IPR018187">
    <property type="entry name" value="Asp/Glu_racemase_AS_1"/>
</dbReference>
<dbReference type="HOGENOM" id="CLU_557438_0_0_4"/>
<protein>
    <submittedName>
        <fullName evidence="3">Aspartate racemase</fullName>
    </submittedName>
</protein>
<evidence type="ECO:0000313" key="4">
    <source>
        <dbReference type="Proteomes" id="UP000008316"/>
    </source>
</evidence>
<dbReference type="InterPro" id="IPR004380">
    <property type="entry name" value="Asp_race"/>
</dbReference>
<proteinExistence type="inferred from homology"/>
<dbReference type="PANTHER" id="PTHR21198:SF7">
    <property type="entry name" value="ASPARTATE-GLUTAMATE RACEMASE FAMILY"/>
    <property type="match status" value="1"/>
</dbReference>
<dbReference type="PANTHER" id="PTHR21198">
    <property type="entry name" value="GLUTAMATE RACEMASE"/>
    <property type="match status" value="1"/>
</dbReference>
<dbReference type="SUPFAM" id="SSF53681">
    <property type="entry name" value="Aspartate/glutamate racemase"/>
    <property type="match status" value="4"/>
</dbReference>
<dbReference type="PROSITE" id="PS00923">
    <property type="entry name" value="ASP_GLU_RACEMASE_1"/>
    <property type="match status" value="1"/>
</dbReference>
<dbReference type="Proteomes" id="UP000008316">
    <property type="component" value="Chromosome 2"/>
</dbReference>
<dbReference type="NCBIfam" id="TIGR00035">
    <property type="entry name" value="asp_race"/>
    <property type="match status" value="1"/>
</dbReference>
<dbReference type="InterPro" id="IPR033134">
    <property type="entry name" value="Asp/Glu_racemase_AS_2"/>
</dbReference>
<comment type="similarity">
    <text evidence="1">Belongs to the aspartate/glutamate racemases family.</text>
</comment>
<organism evidence="3 4">
    <name type="scientific">Burkholderia gladioli (strain BSR3)</name>
    <dbReference type="NCBI Taxonomy" id="999541"/>
    <lineage>
        <taxon>Bacteria</taxon>
        <taxon>Pseudomonadati</taxon>
        <taxon>Pseudomonadota</taxon>
        <taxon>Betaproteobacteria</taxon>
        <taxon>Burkholderiales</taxon>
        <taxon>Burkholderiaceae</taxon>
        <taxon>Burkholderia</taxon>
    </lineage>
</organism>
<dbReference type="Pfam" id="PF01177">
    <property type="entry name" value="Asp_Glu_race"/>
    <property type="match status" value="2"/>
</dbReference>
<dbReference type="PROSITE" id="PS00924">
    <property type="entry name" value="ASP_GLU_RACEMASE_2"/>
    <property type="match status" value="1"/>
</dbReference>
<name>F2LJN2_BURGS</name>
<keyword evidence="4" id="KW-1185">Reference proteome</keyword>
<reference evidence="3 4" key="1">
    <citation type="journal article" date="2011" name="J. Bacteriol.">
        <title>Complete genome sequence of Burkholderia gladioli BSR3.</title>
        <authorList>
            <person name="Seo Y.S."/>
            <person name="Lim J."/>
            <person name="Choi B.S."/>
            <person name="Kim H."/>
            <person name="Goo E."/>
            <person name="Lee B."/>
            <person name="Lim J.S."/>
            <person name="Choi I.Y."/>
            <person name="Moon J.S."/>
            <person name="Kim J."/>
            <person name="Hwang I."/>
        </authorList>
    </citation>
    <scope>NUCLEOTIDE SEQUENCE [LARGE SCALE GENOMIC DNA]</scope>
    <source>
        <strain evidence="3 4">BSR3</strain>
    </source>
</reference>
<dbReference type="KEGG" id="bgd:bgla_2g04230"/>